<organism evidence="3 4">
    <name type="scientific">Albugo candida</name>
    <dbReference type="NCBI Taxonomy" id="65357"/>
    <lineage>
        <taxon>Eukaryota</taxon>
        <taxon>Sar</taxon>
        <taxon>Stramenopiles</taxon>
        <taxon>Oomycota</taxon>
        <taxon>Peronosporomycetes</taxon>
        <taxon>Albuginales</taxon>
        <taxon>Albuginaceae</taxon>
        <taxon>Albugo</taxon>
    </lineage>
</organism>
<feature type="region of interest" description="Disordered" evidence="1">
    <location>
        <begin position="1"/>
        <end position="29"/>
    </location>
</feature>
<gene>
    <name evidence="3" type="ORF">BN9_099500</name>
</gene>
<dbReference type="STRING" id="65357.A0A024GQB0"/>
<dbReference type="PANTHER" id="PTHR23101:SF25">
    <property type="entry name" value="GTPASE-ACTIVATING PROTEIN AND VPS9 DOMAIN-CONTAINING PROTEIN 1"/>
    <property type="match status" value="1"/>
</dbReference>
<dbReference type="GO" id="GO:0030139">
    <property type="term" value="C:endocytic vesicle"/>
    <property type="evidence" value="ECO:0007669"/>
    <property type="project" value="TreeGrafter"/>
</dbReference>
<dbReference type="Gene3D" id="1.10.246.120">
    <property type="match status" value="1"/>
</dbReference>
<evidence type="ECO:0000256" key="1">
    <source>
        <dbReference type="SAM" id="MobiDB-lite"/>
    </source>
</evidence>
<dbReference type="SUPFAM" id="SSF109993">
    <property type="entry name" value="VPS9 domain"/>
    <property type="match status" value="1"/>
</dbReference>
<protein>
    <recommendedName>
        <fullName evidence="2">VPS9 domain-containing protein</fullName>
    </recommendedName>
</protein>
<comment type="caution">
    <text evidence="3">The sequence shown here is derived from an EMBL/GenBank/DDBJ whole genome shotgun (WGS) entry which is preliminary data.</text>
</comment>
<dbReference type="Pfam" id="PF02204">
    <property type="entry name" value="VPS9"/>
    <property type="match status" value="1"/>
</dbReference>
<dbReference type="PANTHER" id="PTHR23101">
    <property type="entry name" value="RAB GDP/GTP EXCHANGE FACTOR"/>
    <property type="match status" value="1"/>
</dbReference>
<dbReference type="InParanoid" id="A0A024GQB0"/>
<dbReference type="PROSITE" id="PS51205">
    <property type="entry name" value="VPS9"/>
    <property type="match status" value="1"/>
</dbReference>
<accession>A0A024GQB0</accession>
<evidence type="ECO:0000259" key="2">
    <source>
        <dbReference type="PROSITE" id="PS51205"/>
    </source>
</evidence>
<dbReference type="GO" id="GO:0005085">
    <property type="term" value="F:guanyl-nucleotide exchange factor activity"/>
    <property type="evidence" value="ECO:0007669"/>
    <property type="project" value="InterPro"/>
</dbReference>
<dbReference type="InterPro" id="IPR045046">
    <property type="entry name" value="Vps9-like"/>
</dbReference>
<dbReference type="InterPro" id="IPR037191">
    <property type="entry name" value="VPS9_dom_sf"/>
</dbReference>
<dbReference type="EMBL" id="CAIX01000246">
    <property type="protein sequence ID" value="CCI48751.1"/>
    <property type="molecule type" value="Genomic_DNA"/>
</dbReference>
<reference evidence="3 4" key="1">
    <citation type="submission" date="2012-05" db="EMBL/GenBank/DDBJ databases">
        <title>Recombination and specialization in a pathogen metapopulation.</title>
        <authorList>
            <person name="Gardiner A."/>
            <person name="Kemen E."/>
            <person name="Schultz-Larsen T."/>
            <person name="MacLean D."/>
            <person name="Van Oosterhout C."/>
            <person name="Jones J.D.G."/>
        </authorList>
    </citation>
    <scope>NUCLEOTIDE SEQUENCE [LARGE SCALE GENOMIC DNA]</scope>
    <source>
        <strain evidence="3 4">Ac Nc2</strain>
    </source>
</reference>
<dbReference type="GO" id="GO:0016192">
    <property type="term" value="P:vesicle-mediated transport"/>
    <property type="evidence" value="ECO:0007669"/>
    <property type="project" value="InterPro"/>
</dbReference>
<evidence type="ECO:0000313" key="3">
    <source>
        <dbReference type="EMBL" id="CCI48751.1"/>
    </source>
</evidence>
<feature type="domain" description="VPS9" evidence="2">
    <location>
        <begin position="311"/>
        <end position="465"/>
    </location>
</feature>
<dbReference type="GO" id="GO:0031267">
    <property type="term" value="F:small GTPase binding"/>
    <property type="evidence" value="ECO:0007669"/>
    <property type="project" value="TreeGrafter"/>
</dbReference>
<dbReference type="GO" id="GO:0005829">
    <property type="term" value="C:cytosol"/>
    <property type="evidence" value="ECO:0007669"/>
    <property type="project" value="TreeGrafter"/>
</dbReference>
<dbReference type="OrthoDB" id="300289at2759"/>
<evidence type="ECO:0000313" key="4">
    <source>
        <dbReference type="Proteomes" id="UP000053237"/>
    </source>
</evidence>
<dbReference type="SMART" id="SM00167">
    <property type="entry name" value="VPS9"/>
    <property type="match status" value="1"/>
</dbReference>
<dbReference type="Gene3D" id="1.20.1050.80">
    <property type="entry name" value="VPS9 domain"/>
    <property type="match status" value="1"/>
</dbReference>
<proteinExistence type="predicted"/>
<sequence>MRSLWGRKSSGNSSDDTLTGHKFYENEASKRESTTSVDAHLKSSQLSFTLTDNRREELLLAARTNRFAWVDTIPSTVPGTILKLGGKITSSTELIQERERLVSSSHYRMVQEIESDVLAYLDRIRVFQHEMQHEWPLASDHTTQSTKASAILKKSILEEADIMKDELNQYKTDLLLRREQYWNTQRKPTSDVQLTEQERASFFLLAFRDFIAFLKDPSVCDIVYNIQCFVHKFTTRVQEERTGERIHEFITNITPLIRKHPLYNTNADMTLFFQLESEKFEFGHHFVHEILEAFLMEKLYSSVYGGSVSLEAEDAALHERIESLQFIQFHHIDLPEIGKADATMLKRWDALVIQIRDFAVNISPRRKMDCLLEVCRVLTSFVTDWLQTSETSHRAEIRSPLAADEFLPAFIFLVLQANPIGLKQAIAYVFEYRHPSQLVSESRYFLTHLLGSIEFLETLDFAQLTITEEEFRLGLESHRKKNLCSTNVPVSESPKLSSIFPTEIDVLSIHSKRLQLFHPSDQNLP</sequence>
<feature type="compositionally biased region" description="Basic and acidic residues" evidence="1">
    <location>
        <begin position="18"/>
        <end position="29"/>
    </location>
</feature>
<dbReference type="Proteomes" id="UP000053237">
    <property type="component" value="Unassembled WGS sequence"/>
</dbReference>
<dbReference type="InterPro" id="IPR003123">
    <property type="entry name" value="VPS9"/>
</dbReference>
<dbReference type="AlphaFoldDB" id="A0A024GQB0"/>
<keyword evidence="4" id="KW-1185">Reference proteome</keyword>
<name>A0A024GQB0_9STRA</name>